<dbReference type="EMBL" id="JAUSQW010000001">
    <property type="protein sequence ID" value="MDP9800209.1"/>
    <property type="molecule type" value="Genomic_DNA"/>
</dbReference>
<keyword evidence="2" id="KW-1185">Reference proteome</keyword>
<gene>
    <name evidence="1" type="ORF">J2S49_000285</name>
</gene>
<evidence type="ECO:0000313" key="1">
    <source>
        <dbReference type="EMBL" id="MDP9800209.1"/>
    </source>
</evidence>
<dbReference type="Proteomes" id="UP001235966">
    <property type="component" value="Unassembled WGS sequence"/>
</dbReference>
<comment type="caution">
    <text evidence="1">The sequence shown here is derived from an EMBL/GenBank/DDBJ whole genome shotgun (WGS) entry which is preliminary data.</text>
</comment>
<sequence length="48" mass="5531">MPQLLPREYANECDTYRREVAPSSGNLCFDEHRQIACALARDHRLARG</sequence>
<organism evidence="1 2">
    <name type="scientific">Arcanobacterium wilhelmae</name>
    <dbReference type="NCBI Taxonomy" id="1803177"/>
    <lineage>
        <taxon>Bacteria</taxon>
        <taxon>Bacillati</taxon>
        <taxon>Actinomycetota</taxon>
        <taxon>Actinomycetes</taxon>
        <taxon>Actinomycetales</taxon>
        <taxon>Actinomycetaceae</taxon>
        <taxon>Arcanobacterium</taxon>
    </lineage>
</organism>
<protein>
    <submittedName>
        <fullName evidence="1">Uncharacterized protein</fullName>
    </submittedName>
</protein>
<reference evidence="1 2" key="1">
    <citation type="submission" date="2023-07" db="EMBL/GenBank/DDBJ databases">
        <title>Sequencing the genomes of 1000 actinobacteria strains.</title>
        <authorList>
            <person name="Klenk H.-P."/>
        </authorList>
    </citation>
    <scope>NUCLEOTIDE SEQUENCE [LARGE SCALE GENOMIC DNA]</scope>
    <source>
        <strain evidence="1 2">DSM 102162</strain>
    </source>
</reference>
<name>A0ABT9N926_9ACTO</name>
<accession>A0ABT9N926</accession>
<proteinExistence type="predicted"/>
<evidence type="ECO:0000313" key="2">
    <source>
        <dbReference type="Proteomes" id="UP001235966"/>
    </source>
</evidence>